<evidence type="ECO:0000256" key="1">
    <source>
        <dbReference type="SAM" id="MobiDB-lite"/>
    </source>
</evidence>
<evidence type="ECO:0000313" key="2">
    <source>
        <dbReference type="EMBL" id="OAE26811.1"/>
    </source>
</evidence>
<feature type="compositionally biased region" description="Low complexity" evidence="1">
    <location>
        <begin position="142"/>
        <end position="159"/>
    </location>
</feature>
<name>A0A176W2L5_MARPO</name>
<dbReference type="EMBL" id="LVLJ01002098">
    <property type="protein sequence ID" value="OAE26811.1"/>
    <property type="molecule type" value="Genomic_DNA"/>
</dbReference>
<sequence>MTLISEGSLLKCAVDKALDLITSRPIFVSLTAECTEPLRTPNGTLVQWAPLSWMTSSKSLICDVICNSCIILRCSHPSLPGRDCFSIWRDHPWMTTMSLIETLQWRLTHGGVIGPQTTCPLPGGVGTSGGVSGVVVSEVASSNTSVGTSEGTRSGTSGSIDGATGEGTRSGPSGAAGEATRNETSGRIGGAASVDTSSGTSSTAVGSLGGVASGVPTFSPIAKFFKRLRKNYQGAKTEKLKSLQEFERSTGESLREAYTRMRRLISVTHGVTEA</sequence>
<reference evidence="2" key="1">
    <citation type="submission" date="2016-03" db="EMBL/GenBank/DDBJ databases">
        <title>Mechanisms controlling the formation of the plant cell surface in tip-growing cells are functionally conserved among land plants.</title>
        <authorList>
            <person name="Honkanen S."/>
            <person name="Jones V.A."/>
            <person name="Morieri G."/>
            <person name="Champion C."/>
            <person name="Hetherington A.J."/>
            <person name="Kelly S."/>
            <person name="Saint-Marcoux D."/>
            <person name="Proust H."/>
            <person name="Prescott H."/>
            <person name="Dolan L."/>
        </authorList>
    </citation>
    <scope>NUCLEOTIDE SEQUENCE [LARGE SCALE GENOMIC DNA]</scope>
    <source>
        <tissue evidence="2">Whole gametophyte</tissue>
    </source>
</reference>
<proteinExistence type="predicted"/>
<comment type="caution">
    <text evidence="2">The sequence shown here is derived from an EMBL/GenBank/DDBJ whole genome shotgun (WGS) entry which is preliminary data.</text>
</comment>
<keyword evidence="3" id="KW-1185">Reference proteome</keyword>
<accession>A0A176W2L5</accession>
<gene>
    <name evidence="2" type="ORF">AXG93_215s1070</name>
</gene>
<dbReference type="Proteomes" id="UP000077202">
    <property type="component" value="Unassembled WGS sequence"/>
</dbReference>
<dbReference type="AlphaFoldDB" id="A0A176W2L5"/>
<organism evidence="2 3">
    <name type="scientific">Marchantia polymorpha subsp. ruderalis</name>
    <dbReference type="NCBI Taxonomy" id="1480154"/>
    <lineage>
        <taxon>Eukaryota</taxon>
        <taxon>Viridiplantae</taxon>
        <taxon>Streptophyta</taxon>
        <taxon>Embryophyta</taxon>
        <taxon>Marchantiophyta</taxon>
        <taxon>Marchantiopsida</taxon>
        <taxon>Marchantiidae</taxon>
        <taxon>Marchantiales</taxon>
        <taxon>Marchantiaceae</taxon>
        <taxon>Marchantia</taxon>
    </lineage>
</organism>
<evidence type="ECO:0000313" key="3">
    <source>
        <dbReference type="Proteomes" id="UP000077202"/>
    </source>
</evidence>
<protein>
    <submittedName>
        <fullName evidence="2">Uncharacterized protein</fullName>
    </submittedName>
</protein>
<feature type="region of interest" description="Disordered" evidence="1">
    <location>
        <begin position="142"/>
        <end position="210"/>
    </location>
</feature>
<feature type="compositionally biased region" description="Low complexity" evidence="1">
    <location>
        <begin position="190"/>
        <end position="206"/>
    </location>
</feature>